<gene>
    <name evidence="1" type="ORF">SFRICE_022778</name>
</gene>
<proteinExistence type="predicted"/>
<name>A0A2H1X343_SPOFR</name>
<reference evidence="1" key="1">
    <citation type="submission" date="2016-07" db="EMBL/GenBank/DDBJ databases">
        <authorList>
            <person name="Bretaudeau A."/>
        </authorList>
    </citation>
    <scope>NUCLEOTIDE SEQUENCE</scope>
    <source>
        <strain evidence="1">Rice</strain>
        <tissue evidence="1">Whole body</tissue>
    </source>
</reference>
<accession>A0A2H1X343</accession>
<dbReference type="AlphaFoldDB" id="A0A2H1X343"/>
<evidence type="ECO:0000313" key="1">
    <source>
        <dbReference type="EMBL" id="SOQ59719.1"/>
    </source>
</evidence>
<dbReference type="EMBL" id="ODYU01013058">
    <property type="protein sequence ID" value="SOQ59719.1"/>
    <property type="molecule type" value="Genomic_DNA"/>
</dbReference>
<protein>
    <submittedName>
        <fullName evidence="1">SFRICE_022778</fullName>
    </submittedName>
</protein>
<sequence>MPLCTPTFHNLCCKSHVIGHSVLPLRNFRKIGNNPVIFARPGNRTRDPLPGSRTCNHSANEAVDTINIPKNATL</sequence>
<organism evidence="1">
    <name type="scientific">Spodoptera frugiperda</name>
    <name type="common">Fall armyworm</name>
    <dbReference type="NCBI Taxonomy" id="7108"/>
    <lineage>
        <taxon>Eukaryota</taxon>
        <taxon>Metazoa</taxon>
        <taxon>Ecdysozoa</taxon>
        <taxon>Arthropoda</taxon>
        <taxon>Hexapoda</taxon>
        <taxon>Insecta</taxon>
        <taxon>Pterygota</taxon>
        <taxon>Neoptera</taxon>
        <taxon>Endopterygota</taxon>
        <taxon>Lepidoptera</taxon>
        <taxon>Glossata</taxon>
        <taxon>Ditrysia</taxon>
        <taxon>Noctuoidea</taxon>
        <taxon>Noctuidae</taxon>
        <taxon>Amphipyrinae</taxon>
        <taxon>Spodoptera</taxon>
    </lineage>
</organism>